<dbReference type="PROSITE" id="PS00107">
    <property type="entry name" value="PROTEIN_KINASE_ATP"/>
    <property type="match status" value="1"/>
</dbReference>
<dbReference type="Gene3D" id="1.10.510.10">
    <property type="entry name" value="Transferase(Phosphotransferase) domain 1"/>
    <property type="match status" value="1"/>
</dbReference>
<dbReference type="PANTHER" id="PTHR24345">
    <property type="entry name" value="SERINE/THREONINE-PROTEIN KINASE PLK"/>
    <property type="match status" value="1"/>
</dbReference>
<evidence type="ECO:0000256" key="3">
    <source>
        <dbReference type="ARBA" id="ARBA00022741"/>
    </source>
</evidence>
<dbReference type="PROSITE" id="PS00108">
    <property type="entry name" value="PROTEIN_KINASE_ST"/>
    <property type="match status" value="1"/>
</dbReference>
<dbReference type="PROSITE" id="PS50011">
    <property type="entry name" value="PROTEIN_KINASE_DOM"/>
    <property type="match status" value="1"/>
</dbReference>
<keyword evidence="4" id="KW-0418">Kinase</keyword>
<keyword evidence="5 6" id="KW-0067">ATP-binding</keyword>
<feature type="binding site" evidence="6">
    <location>
        <position position="53"/>
    </location>
    <ligand>
        <name>ATP</name>
        <dbReference type="ChEBI" id="CHEBI:30616"/>
    </ligand>
</feature>
<dbReference type="EMBL" id="JAPFFF010000002">
    <property type="protein sequence ID" value="KAK8896085.1"/>
    <property type="molecule type" value="Genomic_DNA"/>
</dbReference>
<dbReference type="SUPFAM" id="SSF56112">
    <property type="entry name" value="Protein kinase-like (PK-like)"/>
    <property type="match status" value="1"/>
</dbReference>
<feature type="region of interest" description="Disordered" evidence="7">
    <location>
        <begin position="303"/>
        <end position="339"/>
    </location>
</feature>
<sequence>MPLPKVTVPKTIIYIHDDGTKDIFLRHEEIGYGGFAVVYIVTHQNTNKNYAMKVISKQHLSTKGQTALKMLQNEMKIQKSLNHPNIVRAKYSFSDESNYYIVLEYCPGKSIRDFLRNSSTGRLSEPETRKILRDVIRGLAYLHNKDIIHHDIKLENFLIGSDGKVKIADFGLSTILKNEDEEEKSFVICGTTNYFCPEIIQKEGIGFGVDIWAVGVAAFIMLTSNPPFEGSRKEITYENIKNCDYNFPSKIFISSDAKDFIKAVLQIDPHKRPTAIELLNHPFLTQTDTERIQLYNPLQSFQKSQPTIQNTQSTQKVQPAQKTDNEQNASVSPSKFTVSQNSNQNLEINSISNLNHSRTNLTNTSLRTSSIYNPTISTQTSDKYDIKKRASRPSKSRHSSVCNLKRQSNFTIPSYFVTKYCFHGEDMIYILGNGTVGVCFKDQSRIIIDPNQEFIHYYEDYDSTADIFYIHDYINKINEDIKDRLQSKISLVKKYAKSFKKDPTLYSNDHHPYDSVVPLHHVKYFVCNNNSILFKMNDKNIQTIFLDQKQLFIFLSTKKMCLARDINEKCRLLDFHYVASMGSECDELRKFKMAKVMLSLLSKKIRNVQI</sequence>
<proteinExistence type="predicted"/>
<dbReference type="Pfam" id="PF00659">
    <property type="entry name" value="POLO_box"/>
    <property type="match status" value="1"/>
</dbReference>
<dbReference type="InterPro" id="IPR008271">
    <property type="entry name" value="Ser/Thr_kinase_AS"/>
</dbReference>
<evidence type="ECO:0000256" key="6">
    <source>
        <dbReference type="PROSITE-ProRule" id="PRU10141"/>
    </source>
</evidence>
<keyword evidence="2" id="KW-0808">Transferase</keyword>
<organism evidence="9 10">
    <name type="scientific">Tritrichomonas musculus</name>
    <dbReference type="NCBI Taxonomy" id="1915356"/>
    <lineage>
        <taxon>Eukaryota</taxon>
        <taxon>Metamonada</taxon>
        <taxon>Parabasalia</taxon>
        <taxon>Tritrichomonadida</taxon>
        <taxon>Tritrichomonadidae</taxon>
        <taxon>Tritrichomonas</taxon>
    </lineage>
</organism>
<gene>
    <name evidence="9" type="ORF">M9Y10_013976</name>
</gene>
<evidence type="ECO:0000259" key="8">
    <source>
        <dbReference type="PROSITE" id="PS50011"/>
    </source>
</evidence>
<dbReference type="InterPro" id="IPR000959">
    <property type="entry name" value="POLO_box_dom"/>
</dbReference>
<name>A0ABR2KYB1_9EUKA</name>
<dbReference type="InterPro" id="IPR000719">
    <property type="entry name" value="Prot_kinase_dom"/>
</dbReference>
<evidence type="ECO:0000313" key="10">
    <source>
        <dbReference type="Proteomes" id="UP001470230"/>
    </source>
</evidence>
<feature type="domain" description="Protein kinase" evidence="8">
    <location>
        <begin position="24"/>
        <end position="284"/>
    </location>
</feature>
<dbReference type="InterPro" id="IPR017441">
    <property type="entry name" value="Protein_kinase_ATP_BS"/>
</dbReference>
<keyword evidence="3 6" id="KW-0547">Nucleotide-binding</keyword>
<evidence type="ECO:0000256" key="1">
    <source>
        <dbReference type="ARBA" id="ARBA00022527"/>
    </source>
</evidence>
<evidence type="ECO:0000313" key="9">
    <source>
        <dbReference type="EMBL" id="KAK8896085.1"/>
    </source>
</evidence>
<evidence type="ECO:0000256" key="2">
    <source>
        <dbReference type="ARBA" id="ARBA00022679"/>
    </source>
</evidence>
<dbReference type="SUPFAM" id="SSF82615">
    <property type="entry name" value="Polo-box domain"/>
    <property type="match status" value="2"/>
</dbReference>
<dbReference type="InterPro" id="IPR036947">
    <property type="entry name" value="POLO_box_dom_sf"/>
</dbReference>
<dbReference type="Proteomes" id="UP001470230">
    <property type="component" value="Unassembled WGS sequence"/>
</dbReference>
<reference evidence="9 10" key="1">
    <citation type="submission" date="2024-04" db="EMBL/GenBank/DDBJ databases">
        <title>Tritrichomonas musculus Genome.</title>
        <authorList>
            <person name="Alves-Ferreira E."/>
            <person name="Grigg M."/>
            <person name="Lorenzi H."/>
            <person name="Galac M."/>
        </authorList>
    </citation>
    <scope>NUCLEOTIDE SEQUENCE [LARGE SCALE GENOMIC DNA]</scope>
    <source>
        <strain evidence="9 10">EAF2021</strain>
    </source>
</reference>
<dbReference type="Pfam" id="PF00069">
    <property type="entry name" value="Pkinase"/>
    <property type="match status" value="1"/>
</dbReference>
<keyword evidence="1" id="KW-0723">Serine/threonine-protein kinase</keyword>
<evidence type="ECO:0000256" key="5">
    <source>
        <dbReference type="ARBA" id="ARBA00022840"/>
    </source>
</evidence>
<dbReference type="Gene3D" id="3.30.1120.30">
    <property type="entry name" value="POLO box domain"/>
    <property type="match status" value="2"/>
</dbReference>
<keyword evidence="10" id="KW-1185">Reference proteome</keyword>
<evidence type="ECO:0000256" key="7">
    <source>
        <dbReference type="SAM" id="MobiDB-lite"/>
    </source>
</evidence>
<dbReference type="PANTHER" id="PTHR24345:SF0">
    <property type="entry name" value="CELL CYCLE SERINE_THREONINE-PROTEIN KINASE CDC5_MSD2"/>
    <property type="match status" value="1"/>
</dbReference>
<dbReference type="InterPro" id="IPR011009">
    <property type="entry name" value="Kinase-like_dom_sf"/>
</dbReference>
<protein>
    <recommendedName>
        <fullName evidence="8">Protein kinase domain-containing protein</fullName>
    </recommendedName>
</protein>
<dbReference type="SMART" id="SM00220">
    <property type="entry name" value="S_TKc"/>
    <property type="match status" value="1"/>
</dbReference>
<evidence type="ECO:0000256" key="4">
    <source>
        <dbReference type="ARBA" id="ARBA00022777"/>
    </source>
</evidence>
<comment type="caution">
    <text evidence="9">The sequence shown here is derived from an EMBL/GenBank/DDBJ whole genome shotgun (WGS) entry which is preliminary data.</text>
</comment>
<accession>A0ABR2KYB1</accession>